<feature type="compositionally biased region" description="Basic residues" evidence="1">
    <location>
        <begin position="314"/>
        <end position="324"/>
    </location>
</feature>
<protein>
    <submittedName>
        <fullName evidence="2">Uncharacterized protein</fullName>
    </submittedName>
</protein>
<name>A0A4S8LMP1_DENBC</name>
<dbReference type="EMBL" id="ML179333">
    <property type="protein sequence ID" value="THU90517.1"/>
    <property type="molecule type" value="Genomic_DNA"/>
</dbReference>
<feature type="compositionally biased region" description="Basic and acidic residues" evidence="1">
    <location>
        <begin position="223"/>
        <end position="238"/>
    </location>
</feature>
<feature type="compositionally biased region" description="Basic and acidic residues" evidence="1">
    <location>
        <begin position="162"/>
        <end position="175"/>
    </location>
</feature>
<feature type="compositionally biased region" description="Polar residues" evidence="1">
    <location>
        <begin position="286"/>
        <end position="295"/>
    </location>
</feature>
<reference evidence="2 3" key="1">
    <citation type="journal article" date="2019" name="Nat. Ecol. Evol.">
        <title>Megaphylogeny resolves global patterns of mushroom evolution.</title>
        <authorList>
            <person name="Varga T."/>
            <person name="Krizsan K."/>
            <person name="Foldi C."/>
            <person name="Dima B."/>
            <person name="Sanchez-Garcia M."/>
            <person name="Sanchez-Ramirez S."/>
            <person name="Szollosi G.J."/>
            <person name="Szarkandi J.G."/>
            <person name="Papp V."/>
            <person name="Albert L."/>
            <person name="Andreopoulos W."/>
            <person name="Angelini C."/>
            <person name="Antonin V."/>
            <person name="Barry K.W."/>
            <person name="Bougher N.L."/>
            <person name="Buchanan P."/>
            <person name="Buyck B."/>
            <person name="Bense V."/>
            <person name="Catcheside P."/>
            <person name="Chovatia M."/>
            <person name="Cooper J."/>
            <person name="Damon W."/>
            <person name="Desjardin D."/>
            <person name="Finy P."/>
            <person name="Geml J."/>
            <person name="Haridas S."/>
            <person name="Hughes K."/>
            <person name="Justo A."/>
            <person name="Karasinski D."/>
            <person name="Kautmanova I."/>
            <person name="Kiss B."/>
            <person name="Kocsube S."/>
            <person name="Kotiranta H."/>
            <person name="LaButti K.M."/>
            <person name="Lechner B.E."/>
            <person name="Liimatainen K."/>
            <person name="Lipzen A."/>
            <person name="Lukacs Z."/>
            <person name="Mihaltcheva S."/>
            <person name="Morgado L.N."/>
            <person name="Niskanen T."/>
            <person name="Noordeloos M.E."/>
            <person name="Ohm R.A."/>
            <person name="Ortiz-Santana B."/>
            <person name="Ovrebo C."/>
            <person name="Racz N."/>
            <person name="Riley R."/>
            <person name="Savchenko A."/>
            <person name="Shiryaev A."/>
            <person name="Soop K."/>
            <person name="Spirin V."/>
            <person name="Szebenyi C."/>
            <person name="Tomsovsky M."/>
            <person name="Tulloss R.E."/>
            <person name="Uehling J."/>
            <person name="Grigoriev I.V."/>
            <person name="Vagvolgyi C."/>
            <person name="Papp T."/>
            <person name="Martin F.M."/>
            <person name="Miettinen O."/>
            <person name="Hibbett D.S."/>
            <person name="Nagy L.G."/>
        </authorList>
    </citation>
    <scope>NUCLEOTIDE SEQUENCE [LARGE SCALE GENOMIC DNA]</scope>
    <source>
        <strain evidence="2 3">CBS 962.96</strain>
    </source>
</reference>
<feature type="compositionally biased region" description="Polar residues" evidence="1">
    <location>
        <begin position="243"/>
        <end position="261"/>
    </location>
</feature>
<proteinExistence type="predicted"/>
<dbReference type="Proteomes" id="UP000297245">
    <property type="component" value="Unassembled WGS sequence"/>
</dbReference>
<evidence type="ECO:0000313" key="2">
    <source>
        <dbReference type="EMBL" id="THU90517.1"/>
    </source>
</evidence>
<evidence type="ECO:0000313" key="3">
    <source>
        <dbReference type="Proteomes" id="UP000297245"/>
    </source>
</evidence>
<feature type="region of interest" description="Disordered" evidence="1">
    <location>
        <begin position="84"/>
        <end position="115"/>
    </location>
</feature>
<organism evidence="2 3">
    <name type="scientific">Dendrothele bispora (strain CBS 962.96)</name>
    <dbReference type="NCBI Taxonomy" id="1314807"/>
    <lineage>
        <taxon>Eukaryota</taxon>
        <taxon>Fungi</taxon>
        <taxon>Dikarya</taxon>
        <taxon>Basidiomycota</taxon>
        <taxon>Agaricomycotina</taxon>
        <taxon>Agaricomycetes</taxon>
        <taxon>Agaricomycetidae</taxon>
        <taxon>Agaricales</taxon>
        <taxon>Agaricales incertae sedis</taxon>
        <taxon>Dendrothele</taxon>
    </lineage>
</organism>
<sequence>MDVDSGVSLGVKPDPEMDVDSCISLGMKPEPMDSGCSYSLLYSDRLFTFSYQAASIPQEAFDRYMSHISTNANVDADVRANADSEPANENFDSASVSRAQSHSVRVKTEPGGEHGVLAESVRVKPEPTETGISEDLFDLYMRHQHQHQRESSRGDMSLDEEGSARVKREPELKSEEVEEDEGVGRVGQQGSARVKREPELKSEEEEDEDEGVGRVGQHGQELTSREQISESDTVRVEPEPVDNNYNLSNTRGRNTFTTQGSGLKGKRWRAERTDAVDGRMHERNDGSSGPGSMSNAHRGPHQNPRPIKRGNGDKRRHVPRMFDF</sequence>
<feature type="compositionally biased region" description="Basic and acidic residues" evidence="1">
    <location>
        <begin position="268"/>
        <end position="285"/>
    </location>
</feature>
<gene>
    <name evidence="2" type="ORF">K435DRAFT_257502</name>
</gene>
<accession>A0A4S8LMP1</accession>
<evidence type="ECO:0000256" key="1">
    <source>
        <dbReference type="SAM" id="MobiDB-lite"/>
    </source>
</evidence>
<feature type="region of interest" description="Disordered" evidence="1">
    <location>
        <begin position="143"/>
        <end position="324"/>
    </location>
</feature>
<dbReference type="AlphaFoldDB" id="A0A4S8LMP1"/>
<feature type="compositionally biased region" description="Polar residues" evidence="1">
    <location>
        <begin position="90"/>
        <end position="103"/>
    </location>
</feature>
<keyword evidence="3" id="KW-1185">Reference proteome</keyword>